<sequence length="429" mass="46176">MKNKFSILFLTLVMLIGIVGCAKESGSDGKSGSKGSEKVGVILPLSGPLAQLGNEVKRGFDIAQEMVNEQDGVLGKQVKFAVADAPDSNSATSSANRLIQNDKVSVITGSYSSAISFAASQVAERNKVIFWEQGAVADDITERGFKYLFRLIYPASDLGRAAANFLVDEVSPKLDMKTEDIKVAIIHEDSSYGSKVAEGAKEVVEKAGMQLVASEAYSYKTNDLSSTVSKLKSLKPDVIIACQYTADGILFWRQAKEAGLNLKAMIGNGGAHNIPDFAAAMGDDANGIFNAGTSSNFNTDGLDADAKKLYEEFQERYAAKNDGNLPSAHAAMGFNAMYLLLKEVIPAAGSFKPEDIRKAALAMDKPIGSTIVGWGVKFDPKTQNNTLAFPMIDQWQEQKIITIYPKEFGLTEKVTIPLPEWGNRANVGK</sequence>
<dbReference type="PANTHER" id="PTHR30483:SF37">
    <property type="entry name" value="ABC TRANSPORTER SUBSTRATE-BINDING PROTEIN"/>
    <property type="match status" value="1"/>
</dbReference>
<dbReference type="PANTHER" id="PTHR30483">
    <property type="entry name" value="LEUCINE-SPECIFIC-BINDING PROTEIN"/>
    <property type="match status" value="1"/>
</dbReference>
<dbReference type="CDD" id="cd06340">
    <property type="entry name" value="PBP1_ABC_ligand_binding-like"/>
    <property type="match status" value="1"/>
</dbReference>
<name>A0AB94IPZ5_9BACI</name>
<keyword evidence="5" id="KW-1185">Reference proteome</keyword>
<dbReference type="InterPro" id="IPR028081">
    <property type="entry name" value="Leu-bd"/>
</dbReference>
<dbReference type="Proteomes" id="UP000018877">
    <property type="component" value="Unassembled WGS sequence"/>
</dbReference>
<comment type="caution">
    <text evidence="4">The sequence shown here is derived from an EMBL/GenBank/DDBJ whole genome shotgun (WGS) entry which is preliminary data.</text>
</comment>
<gene>
    <name evidence="4" type="ORF">BAVI_09786</name>
</gene>
<accession>A0AB94IPZ5</accession>
<dbReference type="SUPFAM" id="SSF53822">
    <property type="entry name" value="Periplasmic binding protein-like I"/>
    <property type="match status" value="1"/>
</dbReference>
<organism evidence="4 5">
    <name type="scientific">Neobacillus vireti LMG 21834</name>
    <dbReference type="NCBI Taxonomy" id="1131730"/>
    <lineage>
        <taxon>Bacteria</taxon>
        <taxon>Bacillati</taxon>
        <taxon>Bacillota</taxon>
        <taxon>Bacilli</taxon>
        <taxon>Bacillales</taxon>
        <taxon>Bacillaceae</taxon>
        <taxon>Neobacillus</taxon>
    </lineage>
</organism>
<dbReference type="RefSeq" id="WP_024028157.1">
    <property type="nucleotide sequence ID" value="NZ_ALAN01000059.1"/>
</dbReference>
<dbReference type="Pfam" id="PF13458">
    <property type="entry name" value="Peripla_BP_6"/>
    <property type="match status" value="1"/>
</dbReference>
<evidence type="ECO:0000256" key="2">
    <source>
        <dbReference type="ARBA" id="ARBA00022729"/>
    </source>
</evidence>
<evidence type="ECO:0000313" key="4">
    <source>
        <dbReference type="EMBL" id="ETI69043.1"/>
    </source>
</evidence>
<dbReference type="AlphaFoldDB" id="A0AB94IPZ5"/>
<feature type="domain" description="Leucine-binding protein" evidence="3">
    <location>
        <begin position="38"/>
        <end position="364"/>
    </location>
</feature>
<dbReference type="Gene3D" id="3.40.50.2300">
    <property type="match status" value="2"/>
</dbReference>
<comment type="similarity">
    <text evidence="1">Belongs to the leucine-binding protein family.</text>
</comment>
<dbReference type="InterPro" id="IPR051010">
    <property type="entry name" value="BCAA_transport"/>
</dbReference>
<dbReference type="InterPro" id="IPR028082">
    <property type="entry name" value="Peripla_BP_I"/>
</dbReference>
<dbReference type="PROSITE" id="PS51257">
    <property type="entry name" value="PROKAR_LIPOPROTEIN"/>
    <property type="match status" value="1"/>
</dbReference>
<dbReference type="EMBL" id="ALAN01000059">
    <property type="protein sequence ID" value="ETI69043.1"/>
    <property type="molecule type" value="Genomic_DNA"/>
</dbReference>
<protein>
    <submittedName>
        <fullName evidence="4">Branched-chain amino acid ABC transporter periplasmic binding protein</fullName>
    </submittedName>
</protein>
<evidence type="ECO:0000313" key="5">
    <source>
        <dbReference type="Proteomes" id="UP000018877"/>
    </source>
</evidence>
<evidence type="ECO:0000259" key="3">
    <source>
        <dbReference type="Pfam" id="PF13458"/>
    </source>
</evidence>
<keyword evidence="2" id="KW-0732">Signal</keyword>
<evidence type="ECO:0000256" key="1">
    <source>
        <dbReference type="ARBA" id="ARBA00010062"/>
    </source>
</evidence>
<reference evidence="4 5" key="1">
    <citation type="journal article" date="2014" name="Environ. Microbiol.">
        <title>The nitrate-ammonifying and nosZ-carrying bacterium Bacillus vireti is a potent source and sink for nitric and nitrous oxide under high nitrate conditions.</title>
        <authorList>
            <person name="Mania D."/>
            <person name="Heylen K."/>
            <person name="van Spanning R.J."/>
            <person name="Frostegard A."/>
        </authorList>
    </citation>
    <scope>NUCLEOTIDE SEQUENCE [LARGE SCALE GENOMIC DNA]</scope>
    <source>
        <strain evidence="4 5">LMG 21834</strain>
    </source>
</reference>
<proteinExistence type="inferred from homology"/>